<protein>
    <submittedName>
        <fullName evidence="2">Aminoglycoside phosphotransferase</fullName>
    </submittedName>
</protein>
<reference evidence="2" key="1">
    <citation type="journal article" date="2016" name="Genome Announc.">
        <title>Draft genomes of two strains of Paenibacillus glucanolyticus with capability to degrade lignocellulose.</title>
        <authorList>
            <person name="Mathews S.L."/>
            <person name="Pawlak J."/>
            <person name="Grunden A.M."/>
        </authorList>
    </citation>
    <scope>NUCLEOTIDE SEQUENCE [LARGE SCALE GENOMIC DNA]</scope>
    <source>
        <strain evidence="2">SLM1</strain>
    </source>
</reference>
<dbReference type="RefSeq" id="WP_063478162.1">
    <property type="nucleotide sequence ID" value="NZ_CP147845.1"/>
</dbReference>
<dbReference type="SUPFAM" id="SSF56112">
    <property type="entry name" value="Protein kinase-like (PK-like)"/>
    <property type="match status" value="1"/>
</dbReference>
<proteinExistence type="predicted"/>
<keyword evidence="2" id="KW-0808">Transferase</keyword>
<evidence type="ECO:0000259" key="1">
    <source>
        <dbReference type="Pfam" id="PF01636"/>
    </source>
</evidence>
<dbReference type="EMBL" id="LWMH01000001">
    <property type="protein sequence ID" value="KZS46111.1"/>
    <property type="molecule type" value="Genomic_DNA"/>
</dbReference>
<name>A0A163IRA7_9BACL</name>
<organism evidence="2 3">
    <name type="scientific">Paenibacillus glucanolyticus</name>
    <dbReference type="NCBI Taxonomy" id="59843"/>
    <lineage>
        <taxon>Bacteria</taxon>
        <taxon>Bacillati</taxon>
        <taxon>Bacillota</taxon>
        <taxon>Bacilli</taxon>
        <taxon>Bacillales</taxon>
        <taxon>Paenibacillaceae</taxon>
        <taxon>Paenibacillus</taxon>
    </lineage>
</organism>
<dbReference type="AlphaFoldDB" id="A0A163IRA7"/>
<dbReference type="InterPro" id="IPR002575">
    <property type="entry name" value="Aminoglycoside_PTrfase"/>
</dbReference>
<keyword evidence="3" id="KW-1185">Reference proteome</keyword>
<comment type="caution">
    <text evidence="2">The sequence shown here is derived from an EMBL/GenBank/DDBJ whole genome shotgun (WGS) entry which is preliminary data.</text>
</comment>
<accession>A0A163IRA7</accession>
<sequence>MGWTCHLDQADLQEYVEKVLGTGYVVAEVTRMHGGAQKVVYKIHCDNGFVCVLYVWDLTMNYFQEEIANEHDVHERPFGAHSFEMNNRWLREHGILTPALYDLHVHTKQSRYPFDYALVEYIEGQKAEAYVQHPDQRVQDEVLERLGDMIAGMHAHQRQIYGKSDPSEGRRQEPCHLMQLDNAKEQLSYVVLHHAAIRDHHDRLIAILNELESRIDSRKRYGYIHGELGPDHVLVTERFEPYLIDIEGAQFFDTEHEHTFLELRFGESYRYFRPTGLDPNRMLFYRLHHYISLTSGGLKLLHRGFPDPVFARSLSDYHARNTLRFIEEWR</sequence>
<evidence type="ECO:0000313" key="3">
    <source>
        <dbReference type="Proteomes" id="UP000076796"/>
    </source>
</evidence>
<dbReference type="GeneID" id="97552488"/>
<feature type="domain" description="Aminoglycoside phosphotransferase" evidence="1">
    <location>
        <begin position="87"/>
        <end position="249"/>
    </location>
</feature>
<evidence type="ECO:0000313" key="2">
    <source>
        <dbReference type="EMBL" id="KZS46111.1"/>
    </source>
</evidence>
<dbReference type="STRING" id="59843.A3958_08835"/>
<dbReference type="GO" id="GO:0016740">
    <property type="term" value="F:transferase activity"/>
    <property type="evidence" value="ECO:0007669"/>
    <property type="project" value="UniProtKB-KW"/>
</dbReference>
<dbReference type="InterPro" id="IPR011009">
    <property type="entry name" value="Kinase-like_dom_sf"/>
</dbReference>
<dbReference type="Proteomes" id="UP000076796">
    <property type="component" value="Unassembled WGS sequence"/>
</dbReference>
<dbReference type="Pfam" id="PF01636">
    <property type="entry name" value="APH"/>
    <property type="match status" value="1"/>
</dbReference>
<gene>
    <name evidence="2" type="ORF">AWU65_09320</name>
</gene>
<dbReference type="OrthoDB" id="3328272at2"/>
<dbReference type="Gene3D" id="3.90.1200.10">
    <property type="match status" value="1"/>
</dbReference>